<name>A0ABW9K6B7_9FLAO</name>
<comment type="caution">
    <text evidence="1">The sequence shown here is derived from an EMBL/GenBank/DDBJ whole genome shotgun (WGS) entry which is preliminary data.</text>
</comment>
<evidence type="ECO:0000313" key="2">
    <source>
        <dbReference type="Proteomes" id="UP001634154"/>
    </source>
</evidence>
<dbReference type="RefSeq" id="WP_409357255.1">
    <property type="nucleotide sequence ID" value="NZ_JBJXVJ010000003.1"/>
</dbReference>
<gene>
    <name evidence="1" type="ORF">ACKW6Q_14740</name>
</gene>
<dbReference type="Proteomes" id="UP001634154">
    <property type="component" value="Unassembled WGS sequence"/>
</dbReference>
<evidence type="ECO:0000313" key="1">
    <source>
        <dbReference type="EMBL" id="MFN1218226.1"/>
    </source>
</evidence>
<proteinExistence type="predicted"/>
<organism evidence="1 2">
    <name type="scientific">Chryseobacterium kwangjuense</name>
    <dbReference type="NCBI Taxonomy" id="267125"/>
    <lineage>
        <taxon>Bacteria</taxon>
        <taxon>Pseudomonadati</taxon>
        <taxon>Bacteroidota</taxon>
        <taxon>Flavobacteriia</taxon>
        <taxon>Flavobacteriales</taxon>
        <taxon>Weeksellaceae</taxon>
        <taxon>Chryseobacterium group</taxon>
        <taxon>Chryseobacterium</taxon>
    </lineage>
</organism>
<sequence length="43" mass="5244">MQNNNYQKRKETLFDEQKRCFDKDLFLDEKQKKSEESTSDKGL</sequence>
<keyword evidence="2" id="KW-1185">Reference proteome</keyword>
<dbReference type="EMBL" id="JBJXVJ010000003">
    <property type="protein sequence ID" value="MFN1218226.1"/>
    <property type="molecule type" value="Genomic_DNA"/>
</dbReference>
<reference evidence="1 2" key="1">
    <citation type="submission" date="2024-12" db="EMBL/GenBank/DDBJ databases">
        <title>Draft genome sequence of Chryseobacterium kwangjuense AG447.</title>
        <authorList>
            <person name="Cheptsov V.S."/>
            <person name="Belov A."/>
            <person name="Zavarzina A.G."/>
        </authorList>
    </citation>
    <scope>NUCLEOTIDE SEQUENCE [LARGE SCALE GENOMIC DNA]</scope>
    <source>
        <strain evidence="1 2">AG447</strain>
    </source>
</reference>
<accession>A0ABW9K6B7</accession>
<protein>
    <submittedName>
        <fullName evidence="1">Uncharacterized protein</fullName>
    </submittedName>
</protein>